<dbReference type="SUPFAM" id="SSF53850">
    <property type="entry name" value="Periplasmic binding protein-like II"/>
    <property type="match status" value="1"/>
</dbReference>
<evidence type="ECO:0000313" key="3">
    <source>
        <dbReference type="Proteomes" id="UP001549320"/>
    </source>
</evidence>
<protein>
    <submittedName>
        <fullName evidence="2">Tripartite-type tricarboxylate transporter receptor subunit TctC</fullName>
    </submittedName>
</protein>
<dbReference type="CDD" id="cd07012">
    <property type="entry name" value="PBP2_Bug_TTT"/>
    <property type="match status" value="1"/>
</dbReference>
<evidence type="ECO:0000313" key="2">
    <source>
        <dbReference type="EMBL" id="MET4577313.1"/>
    </source>
</evidence>
<evidence type="ECO:0000256" key="1">
    <source>
        <dbReference type="ARBA" id="ARBA00006987"/>
    </source>
</evidence>
<dbReference type="EMBL" id="JBEPSH010000004">
    <property type="protein sequence ID" value="MET4577313.1"/>
    <property type="molecule type" value="Genomic_DNA"/>
</dbReference>
<dbReference type="InterPro" id="IPR042100">
    <property type="entry name" value="Bug_dom1"/>
</dbReference>
<accession>A0ABV2Q8F6</accession>
<comment type="caution">
    <text evidence="2">The sequence shown here is derived from an EMBL/GenBank/DDBJ whole genome shotgun (WGS) entry which is preliminary data.</text>
</comment>
<dbReference type="Gene3D" id="3.40.190.150">
    <property type="entry name" value="Bordetella uptake gene, domain 1"/>
    <property type="match status" value="1"/>
</dbReference>
<dbReference type="PIRSF" id="PIRSF017082">
    <property type="entry name" value="YflP"/>
    <property type="match status" value="1"/>
</dbReference>
<reference evidence="2 3" key="1">
    <citation type="submission" date="2024-06" db="EMBL/GenBank/DDBJ databases">
        <title>Sorghum-associated microbial communities from plants grown in Nebraska, USA.</title>
        <authorList>
            <person name="Schachtman D."/>
        </authorList>
    </citation>
    <scope>NUCLEOTIDE SEQUENCE [LARGE SCALE GENOMIC DNA]</scope>
    <source>
        <strain evidence="2 3">2709</strain>
    </source>
</reference>
<dbReference type="Pfam" id="PF03401">
    <property type="entry name" value="TctC"/>
    <property type="match status" value="1"/>
</dbReference>
<keyword evidence="3" id="KW-1185">Reference proteome</keyword>
<sequence>MAQLKGKAMERRTFSKGLLAGAALASSGWARAQSGRQPTMVVPYTPGGSTDILGRLFTEAYSSQAGDKYIVENRPGANGMLGTAHVSSSPPDGRTLMYTFGNLMLNQEFLMKENRIQPLRDLVPVTRACLIQAVIVAAPSFPASNLRQLLDMARKSPGKHTYAYYGDLGIAAVAAEADVQLLRVPYKGGVPGMMDVAAGTVDVITSSLAQAAPLLKAGKLKALAVYGDERLREWPDVLTVKEVLPNFRAVDYQVVMAPKGTQGAVLAQLAQRAQAALAGSEIRQAFLERGAIVAPLSPEETLAFMETDRAQLARVVKAAKILPE</sequence>
<dbReference type="InterPro" id="IPR005064">
    <property type="entry name" value="BUG"/>
</dbReference>
<dbReference type="PANTHER" id="PTHR42928:SF5">
    <property type="entry name" value="BLR1237 PROTEIN"/>
    <property type="match status" value="1"/>
</dbReference>
<comment type="similarity">
    <text evidence="1">Belongs to the UPF0065 (bug) family.</text>
</comment>
<keyword evidence="2" id="KW-0675">Receptor</keyword>
<dbReference type="PANTHER" id="PTHR42928">
    <property type="entry name" value="TRICARBOXYLATE-BINDING PROTEIN"/>
    <property type="match status" value="1"/>
</dbReference>
<name>A0ABV2Q8F6_9BURK</name>
<proteinExistence type="inferred from homology"/>
<dbReference type="Gene3D" id="3.40.190.10">
    <property type="entry name" value="Periplasmic binding protein-like II"/>
    <property type="match status" value="1"/>
</dbReference>
<organism evidence="2 3">
    <name type="scientific">Ottowia thiooxydans</name>
    <dbReference type="NCBI Taxonomy" id="219182"/>
    <lineage>
        <taxon>Bacteria</taxon>
        <taxon>Pseudomonadati</taxon>
        <taxon>Pseudomonadota</taxon>
        <taxon>Betaproteobacteria</taxon>
        <taxon>Burkholderiales</taxon>
        <taxon>Comamonadaceae</taxon>
        <taxon>Ottowia</taxon>
    </lineage>
</organism>
<gene>
    <name evidence="2" type="ORF">ABIE13_002424</name>
</gene>
<dbReference type="Proteomes" id="UP001549320">
    <property type="component" value="Unassembled WGS sequence"/>
</dbReference>